<protein>
    <submittedName>
        <fullName evidence="1">Uncharacterized protein</fullName>
    </submittedName>
</protein>
<evidence type="ECO:0000313" key="1">
    <source>
        <dbReference type="EMBL" id="JAE32204.1"/>
    </source>
</evidence>
<reference evidence="1" key="2">
    <citation type="journal article" date="2015" name="Data Brief">
        <title>Shoot transcriptome of the giant reed, Arundo donax.</title>
        <authorList>
            <person name="Barrero R.A."/>
            <person name="Guerrero F.D."/>
            <person name="Moolhuijzen P."/>
            <person name="Goolsby J.A."/>
            <person name="Tidwell J."/>
            <person name="Bellgard S.E."/>
            <person name="Bellgard M.I."/>
        </authorList>
    </citation>
    <scope>NUCLEOTIDE SEQUENCE</scope>
    <source>
        <tissue evidence="1">Shoot tissue taken approximately 20 cm above the soil surface</tissue>
    </source>
</reference>
<reference evidence="1" key="1">
    <citation type="submission" date="2014-09" db="EMBL/GenBank/DDBJ databases">
        <authorList>
            <person name="Magalhaes I.L.F."/>
            <person name="Oliveira U."/>
            <person name="Santos F.R."/>
            <person name="Vidigal T.H.D.A."/>
            <person name="Brescovit A.D."/>
            <person name="Santos A.J."/>
        </authorList>
    </citation>
    <scope>NUCLEOTIDE SEQUENCE</scope>
    <source>
        <tissue evidence="1">Shoot tissue taken approximately 20 cm above the soil surface</tissue>
    </source>
</reference>
<dbReference type="EMBL" id="GBRH01165692">
    <property type="protein sequence ID" value="JAE32204.1"/>
    <property type="molecule type" value="Transcribed_RNA"/>
</dbReference>
<organism evidence="1">
    <name type="scientific">Arundo donax</name>
    <name type="common">Giant reed</name>
    <name type="synonym">Donax arundinaceus</name>
    <dbReference type="NCBI Taxonomy" id="35708"/>
    <lineage>
        <taxon>Eukaryota</taxon>
        <taxon>Viridiplantae</taxon>
        <taxon>Streptophyta</taxon>
        <taxon>Embryophyta</taxon>
        <taxon>Tracheophyta</taxon>
        <taxon>Spermatophyta</taxon>
        <taxon>Magnoliopsida</taxon>
        <taxon>Liliopsida</taxon>
        <taxon>Poales</taxon>
        <taxon>Poaceae</taxon>
        <taxon>PACMAD clade</taxon>
        <taxon>Arundinoideae</taxon>
        <taxon>Arundineae</taxon>
        <taxon>Arundo</taxon>
    </lineage>
</organism>
<name>A0A0A9H8S1_ARUDO</name>
<accession>A0A0A9H8S1</accession>
<proteinExistence type="predicted"/>
<sequence length="214" mass="23690">MLLGMEPVRRLSPNYRCAKFTSFPNCARISPESSFVNSLTSLSMVRLVMEGGMIPVRLLLYKSSFCKNWSLPMVGGMIPVRPLDQRSSTVRLHSSATVTGMLLVSWLLEKLSAESVAREPMEGGTGPDSCLLLLMSSLVRNGRDWKLSASSHPARPAPGREISPMARPSFGQRSWILWQVMPVQLQGWTLGLQMLRAEALLLVMVDFHWSSAAA</sequence>
<dbReference type="AlphaFoldDB" id="A0A0A9H8S1"/>